<protein>
    <recommendedName>
        <fullName evidence="4">4Fe-4S Wbl-type domain-containing protein</fullName>
    </recommendedName>
</protein>
<comment type="caution">
    <text evidence="2">The sequence shown here is derived from an EMBL/GenBank/DDBJ whole genome shotgun (WGS) entry which is preliminary data.</text>
</comment>
<reference evidence="2 3" key="1">
    <citation type="submission" date="2024-06" db="EMBL/GenBank/DDBJ databases">
        <title>The Natural Products Discovery Center: Release of the First 8490 Sequenced Strains for Exploring Actinobacteria Biosynthetic Diversity.</title>
        <authorList>
            <person name="Kalkreuter E."/>
            <person name="Kautsar S.A."/>
            <person name="Yang D."/>
            <person name="Bader C.D."/>
            <person name="Teijaro C.N."/>
            <person name="Fluegel L."/>
            <person name="Davis C.M."/>
            <person name="Simpson J.R."/>
            <person name="Lauterbach L."/>
            <person name="Steele A.D."/>
            <person name="Gui C."/>
            <person name="Meng S."/>
            <person name="Li G."/>
            <person name="Viehrig K."/>
            <person name="Ye F."/>
            <person name="Su P."/>
            <person name="Kiefer A.F."/>
            <person name="Nichols A."/>
            <person name="Cepeda A.J."/>
            <person name="Yan W."/>
            <person name="Fan B."/>
            <person name="Jiang Y."/>
            <person name="Adhikari A."/>
            <person name="Zheng C.-J."/>
            <person name="Schuster L."/>
            <person name="Cowan T.M."/>
            <person name="Smanski M.J."/>
            <person name="Chevrette M.G."/>
            <person name="De Carvalho L.P.S."/>
            <person name="Shen B."/>
        </authorList>
    </citation>
    <scope>NUCLEOTIDE SEQUENCE [LARGE SCALE GENOMIC DNA]</scope>
    <source>
        <strain evidence="2 3">NPDC048946</strain>
    </source>
</reference>
<evidence type="ECO:0000313" key="2">
    <source>
        <dbReference type="EMBL" id="MEU8136500.1"/>
    </source>
</evidence>
<evidence type="ECO:0000256" key="1">
    <source>
        <dbReference type="SAM" id="MobiDB-lite"/>
    </source>
</evidence>
<evidence type="ECO:0000313" key="3">
    <source>
        <dbReference type="Proteomes" id="UP001551482"/>
    </source>
</evidence>
<organism evidence="2 3">
    <name type="scientific">Streptodolium elevatio</name>
    <dbReference type="NCBI Taxonomy" id="3157996"/>
    <lineage>
        <taxon>Bacteria</taxon>
        <taxon>Bacillati</taxon>
        <taxon>Actinomycetota</taxon>
        <taxon>Actinomycetes</taxon>
        <taxon>Kitasatosporales</taxon>
        <taxon>Streptomycetaceae</taxon>
        <taxon>Streptodolium</taxon>
    </lineage>
</organism>
<dbReference type="EMBL" id="JBEZFP010000065">
    <property type="protein sequence ID" value="MEU8136500.1"/>
    <property type="molecule type" value="Genomic_DNA"/>
</dbReference>
<dbReference type="RefSeq" id="WP_358357071.1">
    <property type="nucleotide sequence ID" value="NZ_JBEZFP010000065.1"/>
</dbReference>
<gene>
    <name evidence="2" type="ORF">AB0C36_23680</name>
</gene>
<feature type="compositionally biased region" description="Basic residues" evidence="1">
    <location>
        <begin position="11"/>
        <end position="22"/>
    </location>
</feature>
<evidence type="ECO:0008006" key="4">
    <source>
        <dbReference type="Google" id="ProtNLM"/>
    </source>
</evidence>
<feature type="region of interest" description="Disordered" evidence="1">
    <location>
        <begin position="1"/>
        <end position="22"/>
    </location>
</feature>
<name>A0ABV3DL63_9ACTN</name>
<keyword evidence="3" id="KW-1185">Reference proteome</keyword>
<proteinExistence type="predicted"/>
<sequence length="256" mass="28361">MASTPPSAPTMKRRPRRTRTKNRSLAAALVASKLCPNDLDLRRGAMTVVCPDCRTWCPITGYQGQNPKLTPHQGTFADQDGNPVMRRCEVGSNRRIVLDLTIERWQRSLAEAARETSARRATAVVPRPKAAPAPAASQIQAPLLKLAPARDAHLAHRARCAACQGRTYCTDGLRLADLYVRLLRQDPERSRRCELLAEVTADQEQRTARQFPRARAEEWADVLAAFKAVEDVRDTLLADTSSDGTNVPHEPLRIAV</sequence>
<accession>A0ABV3DL63</accession>
<dbReference type="Proteomes" id="UP001551482">
    <property type="component" value="Unassembled WGS sequence"/>
</dbReference>